<reference evidence="1 2" key="1">
    <citation type="submission" date="2017-02" db="EMBL/GenBank/DDBJ databases">
        <authorList>
            <person name="Peterson S.W."/>
        </authorList>
    </citation>
    <scope>NUCLEOTIDE SEQUENCE [LARGE SCALE GENOMIC DNA]</scope>
    <source>
        <strain evidence="1 2">DSM 22899</strain>
    </source>
</reference>
<proteinExistence type="predicted"/>
<dbReference type="RefSeq" id="WP_079716684.1">
    <property type="nucleotide sequence ID" value="NZ_FUYS01000004.1"/>
</dbReference>
<dbReference type="OrthoDB" id="1342667at2"/>
<organism evidence="1 2">
    <name type="scientific">Parapedobacter luteus</name>
    <dbReference type="NCBI Taxonomy" id="623280"/>
    <lineage>
        <taxon>Bacteria</taxon>
        <taxon>Pseudomonadati</taxon>
        <taxon>Bacteroidota</taxon>
        <taxon>Sphingobacteriia</taxon>
        <taxon>Sphingobacteriales</taxon>
        <taxon>Sphingobacteriaceae</taxon>
        <taxon>Parapedobacter</taxon>
    </lineage>
</organism>
<sequence>MYEFDLKNLPDEFVFFLEGNNQPEVNQAIKENYLVISRAFKSHKNKLLLYHNGLTQYVETFKQDYKNHLEYHFPYLTIHEIGREIETISALLSLVPQSADVNRVLQQALGVPLDRRNAPCFAMRRYGKNEFYFYNHEEYNNATDWGVQIANKQDIYFDISDFDGEIPPYDPDYDDQYQRISNEIEAKIKLLGEAKAYDLMAKLLISLAKESGLEEAELRRMVGASSTLSKRLESPNETVKRLSRLVIDSQHRILLPDYHNIEIKMPTLSKVLYFLYLRHPEGLLFKQLQTHWLEAHWLYFKITNRTDTDELKRSMSDLLNPTSNSVHEKCSRIKEAFVSVIDDDIAQYYYITGKRGQPKQIKLPRELVQLPW</sequence>
<dbReference type="EMBL" id="FUYS01000004">
    <property type="protein sequence ID" value="SKB56028.1"/>
    <property type="molecule type" value="Genomic_DNA"/>
</dbReference>
<name>A0A1T5C9A0_9SPHI</name>
<protein>
    <submittedName>
        <fullName evidence="1">Uncharacterized protein</fullName>
    </submittedName>
</protein>
<dbReference type="AlphaFoldDB" id="A0A1T5C9A0"/>
<keyword evidence="2" id="KW-1185">Reference proteome</keyword>
<dbReference type="Proteomes" id="UP000190541">
    <property type="component" value="Unassembled WGS sequence"/>
</dbReference>
<dbReference type="STRING" id="623280.SAMN05660226_01985"/>
<accession>A0A1T5C9A0</accession>
<gene>
    <name evidence="1" type="ORF">SAMN05660226_01985</name>
</gene>
<evidence type="ECO:0000313" key="2">
    <source>
        <dbReference type="Proteomes" id="UP000190541"/>
    </source>
</evidence>
<evidence type="ECO:0000313" key="1">
    <source>
        <dbReference type="EMBL" id="SKB56028.1"/>
    </source>
</evidence>